<organism evidence="1 2">
    <name type="scientific">Dendrobium thyrsiflorum</name>
    <name type="common">Pinecone-like raceme dendrobium</name>
    <name type="synonym">Orchid</name>
    <dbReference type="NCBI Taxonomy" id="117978"/>
    <lineage>
        <taxon>Eukaryota</taxon>
        <taxon>Viridiplantae</taxon>
        <taxon>Streptophyta</taxon>
        <taxon>Embryophyta</taxon>
        <taxon>Tracheophyta</taxon>
        <taxon>Spermatophyta</taxon>
        <taxon>Magnoliopsida</taxon>
        <taxon>Liliopsida</taxon>
        <taxon>Asparagales</taxon>
        <taxon>Orchidaceae</taxon>
        <taxon>Epidendroideae</taxon>
        <taxon>Malaxideae</taxon>
        <taxon>Dendrobiinae</taxon>
        <taxon>Dendrobium</taxon>
    </lineage>
</organism>
<name>A0ABD0VLM7_DENTH</name>
<protein>
    <submittedName>
        <fullName evidence="1">Uncharacterized protein</fullName>
    </submittedName>
</protein>
<dbReference type="AlphaFoldDB" id="A0ABD0VLM7"/>
<keyword evidence="2" id="KW-1185">Reference proteome</keyword>
<accession>A0ABD0VLM7</accession>
<dbReference type="Proteomes" id="UP001552299">
    <property type="component" value="Unassembled WGS sequence"/>
</dbReference>
<comment type="caution">
    <text evidence="1">The sequence shown here is derived from an EMBL/GenBank/DDBJ whole genome shotgun (WGS) entry which is preliminary data.</text>
</comment>
<gene>
    <name evidence="1" type="ORF">M5K25_004360</name>
</gene>
<reference evidence="1 2" key="1">
    <citation type="journal article" date="2024" name="Plant Biotechnol. J.">
        <title>Dendrobium thyrsiflorum genome and its molecular insights into genes involved in important horticultural traits.</title>
        <authorList>
            <person name="Chen B."/>
            <person name="Wang J.Y."/>
            <person name="Zheng P.J."/>
            <person name="Li K.L."/>
            <person name="Liang Y.M."/>
            <person name="Chen X.F."/>
            <person name="Zhang C."/>
            <person name="Zhao X."/>
            <person name="He X."/>
            <person name="Zhang G.Q."/>
            <person name="Liu Z.J."/>
            <person name="Xu Q."/>
        </authorList>
    </citation>
    <scope>NUCLEOTIDE SEQUENCE [LARGE SCALE GENOMIC DNA]</scope>
    <source>
        <strain evidence="1">GZMU011</strain>
    </source>
</reference>
<evidence type="ECO:0000313" key="1">
    <source>
        <dbReference type="EMBL" id="KAL0925980.1"/>
    </source>
</evidence>
<sequence>MADPKWDYGIVYDDQGLIQILQTPFFDVDPKVDHTVEGYVVRILDTVVMAVEDQLGTVEWRLATGPQLGISVE</sequence>
<proteinExistence type="predicted"/>
<evidence type="ECO:0000313" key="2">
    <source>
        <dbReference type="Proteomes" id="UP001552299"/>
    </source>
</evidence>
<dbReference type="EMBL" id="JANQDX010000004">
    <property type="protein sequence ID" value="KAL0925980.1"/>
    <property type="molecule type" value="Genomic_DNA"/>
</dbReference>